<name>A0A0P7ZGX0_9EURY</name>
<dbReference type="EMBL" id="LKCM01000106">
    <property type="protein sequence ID" value="KPQ44153.1"/>
    <property type="molecule type" value="Genomic_DNA"/>
</dbReference>
<gene>
    <name evidence="1" type="ORF">MPEBLZ_01292</name>
</gene>
<sequence length="169" mass="19728">MNPCLNIMMFSHFGMTINSHEIVNSITDRGTPVFHTPEIHIKPFVCRKSVCNLADIIAVYKKSERFYIVGIEIKEWNGVVNPKLALSYLETYRDTCEYFYLAAKHFSKAIFDIKDIGLFDLNTMMVIKNPAYLFPNPDFRAHLMKRIKKHYQVLTGVVEDPFQRTLLQF</sequence>
<evidence type="ECO:0008006" key="3">
    <source>
        <dbReference type="Google" id="ProtNLM"/>
    </source>
</evidence>
<organism evidence="1 2">
    <name type="scientific">Candidatus Methanoperedens nitratireducens</name>
    <dbReference type="NCBI Taxonomy" id="1392998"/>
    <lineage>
        <taxon>Archaea</taxon>
        <taxon>Methanobacteriati</taxon>
        <taxon>Methanobacteriota</taxon>
        <taxon>Stenosarchaea group</taxon>
        <taxon>Methanomicrobia</taxon>
        <taxon>Methanosarcinales</taxon>
        <taxon>ANME-2 cluster</taxon>
        <taxon>Candidatus Methanoperedentaceae</taxon>
        <taxon>Candidatus Methanoperedens</taxon>
    </lineage>
</organism>
<comment type="caution">
    <text evidence="1">The sequence shown here is derived from an EMBL/GenBank/DDBJ whole genome shotgun (WGS) entry which is preliminary data.</text>
</comment>
<proteinExistence type="predicted"/>
<protein>
    <recommendedName>
        <fullName evidence="3">Sce7726 family protein</fullName>
    </recommendedName>
</protein>
<dbReference type="Proteomes" id="UP000050360">
    <property type="component" value="Unassembled WGS sequence"/>
</dbReference>
<reference evidence="1 2" key="1">
    <citation type="submission" date="2015-09" db="EMBL/GenBank/DDBJ databases">
        <title>A metagenomics-based metabolic model of nitrate-dependent anaerobic oxidation of methane by Methanoperedens-like archaea.</title>
        <authorList>
            <person name="Arshad A."/>
            <person name="Speth D.R."/>
            <person name="De Graaf R.M."/>
            <person name="Op Den Camp H.J."/>
            <person name="Jetten M.S."/>
            <person name="Welte C.U."/>
        </authorList>
    </citation>
    <scope>NUCLEOTIDE SEQUENCE [LARGE SCALE GENOMIC DNA]</scope>
</reference>
<dbReference type="AlphaFoldDB" id="A0A0P7ZGX0"/>
<accession>A0A0P7ZGX0</accession>
<evidence type="ECO:0000313" key="1">
    <source>
        <dbReference type="EMBL" id="KPQ44153.1"/>
    </source>
</evidence>
<evidence type="ECO:0000313" key="2">
    <source>
        <dbReference type="Proteomes" id="UP000050360"/>
    </source>
</evidence>